<evidence type="ECO:0000313" key="12">
    <source>
        <dbReference type="Proteomes" id="UP000683507"/>
    </source>
</evidence>
<keyword evidence="3 7" id="KW-0963">Cytoplasm</keyword>
<dbReference type="GO" id="GO:0008764">
    <property type="term" value="F:UDP-N-acetylmuramoylalanine-D-glutamate ligase activity"/>
    <property type="evidence" value="ECO:0007669"/>
    <property type="project" value="UniProtKB-UniRule"/>
</dbReference>
<sequence length="447" mass="50247">MRRIAILGAGESGVGAAILAKKEGFDVWVSDRGKLKDKHREVLLNNDIKWEEGVHTHEEIFKADEVIKSPGIPDTVPMIVELREKGIPVISEIEFAGRYVKPTAKKICITGSNGKTTTTMMLYHILSQAGLNVAVGGNVGKSFAALVAEGDYDYYVLELSSFQLDGMFDFKADIAILLNITPDHLDRYDYKFQNYVDSKFRIVQNQGPDDVFIYNYDDPTIQAENNKRNFKQRMYAFSHEVELTEGAWVTTNKQIQTNINNQQTNMSIHELAQQGKHNAYNSMASSIASRVLEIRKEIIRESLSDFQNVEHRLEFVASVHGIDFINDSKATNVNSTWYALESMQKPTIWIAGGVDKGNDYTMLEGLVKDRVEGIVCLGKDNSKLHKAFEGLVENIWDATSAEEAVGLGYRLAKKGYTVLLSPACASFDLFENYEERGNKFKRAVRSL</sequence>
<dbReference type="AlphaFoldDB" id="A0A916JPW9"/>
<reference evidence="11" key="1">
    <citation type="submission" date="2021-04" db="EMBL/GenBank/DDBJ databases">
        <authorList>
            <person name="Rodrigo-Torres L."/>
            <person name="Arahal R. D."/>
            <person name="Lucena T."/>
        </authorList>
    </citation>
    <scope>NUCLEOTIDE SEQUENCE</scope>
    <source>
        <strain evidence="11">AS29M-1</strain>
    </source>
</reference>
<name>A0A916JPW9_9FLAO</name>
<keyword evidence="12" id="KW-1185">Reference proteome</keyword>
<evidence type="ECO:0000256" key="1">
    <source>
        <dbReference type="ARBA" id="ARBA00004496"/>
    </source>
</evidence>
<protein>
    <recommendedName>
        <fullName evidence="7 8">UDP-N-acetylmuramoylalanine--D-glutamate ligase</fullName>
        <ecNumber evidence="7 8">6.3.2.9</ecNumber>
    </recommendedName>
    <alternativeName>
        <fullName evidence="7">D-glutamic acid-adding enzyme</fullName>
    </alternativeName>
    <alternativeName>
        <fullName evidence="7">UDP-N-acetylmuramoyl-L-alanyl-D-glutamate synthetase</fullName>
    </alternativeName>
</protein>
<dbReference type="NCBIfam" id="TIGR01087">
    <property type="entry name" value="murD"/>
    <property type="match status" value="1"/>
</dbReference>
<dbReference type="GO" id="GO:0005737">
    <property type="term" value="C:cytoplasm"/>
    <property type="evidence" value="ECO:0007669"/>
    <property type="project" value="UniProtKB-SubCell"/>
</dbReference>
<dbReference type="GO" id="GO:0071555">
    <property type="term" value="P:cell wall organization"/>
    <property type="evidence" value="ECO:0007669"/>
    <property type="project" value="UniProtKB-KW"/>
</dbReference>
<dbReference type="GO" id="GO:0009252">
    <property type="term" value="P:peptidoglycan biosynthetic process"/>
    <property type="evidence" value="ECO:0007669"/>
    <property type="project" value="UniProtKB-UniRule"/>
</dbReference>
<dbReference type="InterPro" id="IPR005762">
    <property type="entry name" value="MurD"/>
</dbReference>
<evidence type="ECO:0000256" key="2">
    <source>
        <dbReference type="ARBA" id="ARBA00004752"/>
    </source>
</evidence>
<keyword evidence="6 7" id="KW-0067">ATP-binding</keyword>
<comment type="catalytic activity">
    <reaction evidence="7 8">
        <text>UDP-N-acetyl-alpha-D-muramoyl-L-alanine + D-glutamate + ATP = UDP-N-acetyl-alpha-D-muramoyl-L-alanyl-D-glutamate + ADP + phosphate + H(+)</text>
        <dbReference type="Rhea" id="RHEA:16429"/>
        <dbReference type="ChEBI" id="CHEBI:15378"/>
        <dbReference type="ChEBI" id="CHEBI:29986"/>
        <dbReference type="ChEBI" id="CHEBI:30616"/>
        <dbReference type="ChEBI" id="CHEBI:43474"/>
        <dbReference type="ChEBI" id="CHEBI:83898"/>
        <dbReference type="ChEBI" id="CHEBI:83900"/>
        <dbReference type="ChEBI" id="CHEBI:456216"/>
        <dbReference type="EC" id="6.3.2.9"/>
    </reaction>
</comment>
<proteinExistence type="inferred from homology"/>
<dbReference type="InterPro" id="IPR004101">
    <property type="entry name" value="Mur_ligase_C"/>
</dbReference>
<dbReference type="Gene3D" id="3.90.190.20">
    <property type="entry name" value="Mur ligase, C-terminal domain"/>
    <property type="match status" value="1"/>
</dbReference>
<dbReference type="InterPro" id="IPR036565">
    <property type="entry name" value="Mur-like_cat_sf"/>
</dbReference>
<dbReference type="RefSeq" id="WP_258543044.1">
    <property type="nucleotide sequence ID" value="NZ_OU015584.1"/>
</dbReference>
<keyword evidence="5 7" id="KW-0547">Nucleotide-binding</keyword>
<comment type="pathway">
    <text evidence="2 7 8">Cell wall biogenesis; peptidoglycan biosynthesis.</text>
</comment>
<dbReference type="SUPFAM" id="SSF53244">
    <property type="entry name" value="MurD-like peptide ligases, peptide-binding domain"/>
    <property type="match status" value="1"/>
</dbReference>
<dbReference type="PANTHER" id="PTHR43692">
    <property type="entry name" value="UDP-N-ACETYLMURAMOYLALANINE--D-GLUTAMATE LIGASE"/>
    <property type="match status" value="1"/>
</dbReference>
<feature type="domain" description="Mur ligase C-terminal" evidence="9">
    <location>
        <begin position="311"/>
        <end position="424"/>
    </location>
</feature>
<dbReference type="GO" id="GO:0005524">
    <property type="term" value="F:ATP binding"/>
    <property type="evidence" value="ECO:0007669"/>
    <property type="project" value="UniProtKB-UniRule"/>
</dbReference>
<evidence type="ECO:0000256" key="7">
    <source>
        <dbReference type="HAMAP-Rule" id="MF_00639"/>
    </source>
</evidence>
<evidence type="ECO:0000259" key="10">
    <source>
        <dbReference type="Pfam" id="PF08245"/>
    </source>
</evidence>
<comment type="similarity">
    <text evidence="7">Belongs to the MurCDEF family.</text>
</comment>
<keyword evidence="7 8" id="KW-0961">Cell wall biogenesis/degradation</keyword>
<evidence type="ECO:0000256" key="8">
    <source>
        <dbReference type="RuleBase" id="RU003664"/>
    </source>
</evidence>
<organism evidence="11 12">
    <name type="scientific">Parvicella tangerina</name>
    <dbReference type="NCBI Taxonomy" id="2829795"/>
    <lineage>
        <taxon>Bacteria</taxon>
        <taxon>Pseudomonadati</taxon>
        <taxon>Bacteroidota</taxon>
        <taxon>Flavobacteriia</taxon>
        <taxon>Flavobacteriales</taxon>
        <taxon>Parvicellaceae</taxon>
        <taxon>Parvicella</taxon>
    </lineage>
</organism>
<feature type="domain" description="Mur ligase central" evidence="10">
    <location>
        <begin position="109"/>
        <end position="288"/>
    </location>
</feature>
<dbReference type="Proteomes" id="UP000683507">
    <property type="component" value="Chromosome"/>
</dbReference>
<comment type="subcellular location">
    <subcellularLocation>
        <location evidence="1 7 8">Cytoplasm</location>
    </subcellularLocation>
</comment>
<evidence type="ECO:0000256" key="6">
    <source>
        <dbReference type="ARBA" id="ARBA00022840"/>
    </source>
</evidence>
<dbReference type="InterPro" id="IPR013221">
    <property type="entry name" value="Mur_ligase_cen"/>
</dbReference>
<keyword evidence="4 7" id="KW-0436">Ligase</keyword>
<dbReference type="HAMAP" id="MF_00639">
    <property type="entry name" value="MurD"/>
    <property type="match status" value="1"/>
</dbReference>
<dbReference type="InterPro" id="IPR036615">
    <property type="entry name" value="Mur_ligase_C_dom_sf"/>
</dbReference>
<dbReference type="GO" id="GO:0008360">
    <property type="term" value="P:regulation of cell shape"/>
    <property type="evidence" value="ECO:0007669"/>
    <property type="project" value="UniProtKB-KW"/>
</dbReference>
<keyword evidence="7 8" id="KW-0133">Cell shape</keyword>
<keyword evidence="7 8" id="KW-0132">Cell division</keyword>
<dbReference type="Gene3D" id="3.40.50.720">
    <property type="entry name" value="NAD(P)-binding Rossmann-like Domain"/>
    <property type="match status" value="1"/>
</dbReference>
<dbReference type="SUPFAM" id="SSF53623">
    <property type="entry name" value="MurD-like peptide ligases, catalytic domain"/>
    <property type="match status" value="1"/>
</dbReference>
<feature type="binding site" evidence="7">
    <location>
        <begin position="111"/>
        <end position="117"/>
    </location>
    <ligand>
        <name>ATP</name>
        <dbReference type="ChEBI" id="CHEBI:30616"/>
    </ligand>
</feature>
<accession>A0A916JPW9</accession>
<evidence type="ECO:0000256" key="5">
    <source>
        <dbReference type="ARBA" id="ARBA00022741"/>
    </source>
</evidence>
<dbReference type="Pfam" id="PF02875">
    <property type="entry name" value="Mur_ligase_C"/>
    <property type="match status" value="1"/>
</dbReference>
<evidence type="ECO:0000256" key="3">
    <source>
        <dbReference type="ARBA" id="ARBA00022490"/>
    </source>
</evidence>
<dbReference type="Pfam" id="PF08245">
    <property type="entry name" value="Mur_ligase_M"/>
    <property type="match status" value="1"/>
</dbReference>
<gene>
    <name evidence="11" type="primary">murD_2</name>
    <name evidence="7" type="synonym">murD</name>
    <name evidence="11" type="ORF">CRYO30217_02842</name>
</gene>
<dbReference type="Pfam" id="PF21377">
    <property type="entry name" value="MurD_N"/>
    <property type="match status" value="1"/>
</dbReference>
<dbReference type="EMBL" id="OU015584">
    <property type="protein sequence ID" value="CAG5085699.1"/>
    <property type="molecule type" value="Genomic_DNA"/>
</dbReference>
<dbReference type="PANTHER" id="PTHR43692:SF1">
    <property type="entry name" value="UDP-N-ACETYLMURAMOYLALANINE--D-GLUTAMATE LIGASE"/>
    <property type="match status" value="1"/>
</dbReference>
<comment type="function">
    <text evidence="7 8">Cell wall formation. Catalyzes the addition of glutamate to the nucleotide precursor UDP-N-acetylmuramoyl-L-alanine (UMA).</text>
</comment>
<dbReference type="GO" id="GO:0051301">
    <property type="term" value="P:cell division"/>
    <property type="evidence" value="ECO:0007669"/>
    <property type="project" value="UniProtKB-KW"/>
</dbReference>
<evidence type="ECO:0000313" key="11">
    <source>
        <dbReference type="EMBL" id="CAG5085699.1"/>
    </source>
</evidence>
<dbReference type="KEGG" id="ptan:CRYO30217_02842"/>
<keyword evidence="7 8" id="KW-0573">Peptidoglycan synthesis</keyword>
<evidence type="ECO:0000259" key="9">
    <source>
        <dbReference type="Pfam" id="PF02875"/>
    </source>
</evidence>
<keyword evidence="7 8" id="KW-0131">Cell cycle</keyword>
<dbReference type="SUPFAM" id="SSF51984">
    <property type="entry name" value="MurCD N-terminal domain"/>
    <property type="match status" value="1"/>
</dbReference>
<evidence type="ECO:0000256" key="4">
    <source>
        <dbReference type="ARBA" id="ARBA00022598"/>
    </source>
</evidence>
<dbReference type="Gene3D" id="3.40.1190.10">
    <property type="entry name" value="Mur-like, catalytic domain"/>
    <property type="match status" value="1"/>
</dbReference>
<dbReference type="EC" id="6.3.2.9" evidence="7 8"/>